<dbReference type="Gene3D" id="3.40.50.720">
    <property type="entry name" value="NAD(P)-binding Rossmann-like Domain"/>
    <property type="match status" value="1"/>
</dbReference>
<protein>
    <submittedName>
        <fullName evidence="3">NAD-P-binding protein</fullName>
    </submittedName>
</protein>
<dbReference type="InParanoid" id="A0A401G8K8"/>
<dbReference type="InterPro" id="IPR016040">
    <property type="entry name" value="NAD(P)-bd_dom"/>
</dbReference>
<dbReference type="PANTHER" id="PTHR43355:SF2">
    <property type="entry name" value="FLAVIN REDUCTASE (NADPH)"/>
    <property type="match status" value="1"/>
</dbReference>
<dbReference type="Pfam" id="PF13460">
    <property type="entry name" value="NAD_binding_10"/>
    <property type="match status" value="1"/>
</dbReference>
<dbReference type="Proteomes" id="UP000287166">
    <property type="component" value="Unassembled WGS sequence"/>
</dbReference>
<comment type="similarity">
    <text evidence="1">Belongs to the avfA family.</text>
</comment>
<sequence>MHLLVLGATGPCGVQLIQEALSTSHSVVIYARSPQKLPDSITSHSSVFVVKGELGNVELLSQAMAGVDAVLSALGPAVKSGPFHPSDTPLARAYAAIIDVMKKCGVKRLIALGTASIKDDRDKFSLEFVALVSGVALFARSAYKDVVAIGETIRAQGDGLEWTIARVPILTQNEKRDVLAGYIGDGTTKTTLARAGFAAFVINEVEKNEWCGKAPLISSP</sequence>
<accession>A0A401G8K8</accession>
<dbReference type="AlphaFoldDB" id="A0A401G8K8"/>
<dbReference type="STRING" id="139825.A0A401G8K8"/>
<dbReference type="GO" id="GO:0016646">
    <property type="term" value="F:oxidoreductase activity, acting on the CH-NH group of donors, NAD or NADP as acceptor"/>
    <property type="evidence" value="ECO:0007669"/>
    <property type="project" value="TreeGrafter"/>
</dbReference>
<dbReference type="InterPro" id="IPR051606">
    <property type="entry name" value="Polyketide_Oxido-like"/>
</dbReference>
<evidence type="ECO:0000313" key="3">
    <source>
        <dbReference type="EMBL" id="GBE78488.1"/>
    </source>
</evidence>
<proteinExistence type="inferred from homology"/>
<dbReference type="RefSeq" id="XP_027609401.1">
    <property type="nucleotide sequence ID" value="XM_027753600.1"/>
</dbReference>
<evidence type="ECO:0000256" key="1">
    <source>
        <dbReference type="ARBA" id="ARBA00038376"/>
    </source>
</evidence>
<organism evidence="3 4">
    <name type="scientific">Sparassis crispa</name>
    <dbReference type="NCBI Taxonomy" id="139825"/>
    <lineage>
        <taxon>Eukaryota</taxon>
        <taxon>Fungi</taxon>
        <taxon>Dikarya</taxon>
        <taxon>Basidiomycota</taxon>
        <taxon>Agaricomycotina</taxon>
        <taxon>Agaricomycetes</taxon>
        <taxon>Polyporales</taxon>
        <taxon>Sparassidaceae</taxon>
        <taxon>Sparassis</taxon>
    </lineage>
</organism>
<name>A0A401G8K8_9APHY</name>
<dbReference type="EMBL" id="BFAD01000001">
    <property type="protein sequence ID" value="GBE78488.1"/>
    <property type="molecule type" value="Genomic_DNA"/>
</dbReference>
<evidence type="ECO:0000259" key="2">
    <source>
        <dbReference type="Pfam" id="PF13460"/>
    </source>
</evidence>
<dbReference type="PANTHER" id="PTHR43355">
    <property type="entry name" value="FLAVIN REDUCTASE (NADPH)"/>
    <property type="match status" value="1"/>
</dbReference>
<dbReference type="SUPFAM" id="SSF51735">
    <property type="entry name" value="NAD(P)-binding Rossmann-fold domains"/>
    <property type="match status" value="1"/>
</dbReference>
<evidence type="ECO:0000313" key="4">
    <source>
        <dbReference type="Proteomes" id="UP000287166"/>
    </source>
</evidence>
<reference evidence="3 4" key="1">
    <citation type="journal article" date="2018" name="Sci. Rep.">
        <title>Genome sequence of the cauliflower mushroom Sparassis crispa (Hanabiratake) and its association with beneficial usage.</title>
        <authorList>
            <person name="Kiyama R."/>
            <person name="Furutani Y."/>
            <person name="Kawaguchi K."/>
            <person name="Nakanishi T."/>
        </authorList>
    </citation>
    <scope>NUCLEOTIDE SEQUENCE [LARGE SCALE GENOMIC DNA]</scope>
</reference>
<dbReference type="GeneID" id="38775405"/>
<dbReference type="InterPro" id="IPR036291">
    <property type="entry name" value="NAD(P)-bd_dom_sf"/>
</dbReference>
<comment type="caution">
    <text evidence="3">The sequence shown here is derived from an EMBL/GenBank/DDBJ whole genome shotgun (WGS) entry which is preliminary data.</text>
</comment>
<keyword evidence="4" id="KW-1185">Reference proteome</keyword>
<dbReference type="OrthoDB" id="10254221at2759"/>
<gene>
    <name evidence="3" type="ORF">SCP_0113770</name>
</gene>
<feature type="domain" description="NAD(P)-binding" evidence="2">
    <location>
        <begin position="7"/>
        <end position="206"/>
    </location>
</feature>